<gene>
    <name evidence="1" type="ORF">CNLFYP112_00717</name>
</gene>
<reference evidence="1" key="1">
    <citation type="submission" date="2019-11" db="EMBL/GenBank/DDBJ databases">
        <authorList>
            <person name="Feng L."/>
        </authorList>
    </citation>
    <scope>NUCLEOTIDE SEQUENCE</scope>
    <source>
        <strain evidence="1">CnexileLFYP112</strain>
    </source>
</reference>
<dbReference type="EMBL" id="CACRTG010000046">
    <property type="protein sequence ID" value="VYT37946.1"/>
    <property type="molecule type" value="Genomic_DNA"/>
</dbReference>
<protein>
    <recommendedName>
        <fullName evidence="2">DUF5085 domain-containing protein</fullName>
    </recommendedName>
</protein>
<dbReference type="Gene3D" id="3.20.80.10">
    <property type="entry name" value="Regulatory factor, effector binding domain"/>
    <property type="match status" value="1"/>
</dbReference>
<dbReference type="InterPro" id="IPR011256">
    <property type="entry name" value="Reg_factor_effector_dom_sf"/>
</dbReference>
<dbReference type="AlphaFoldDB" id="A0A6N2WFH0"/>
<proteinExistence type="predicted"/>
<organism evidence="1">
    <name type="scientific">[Clostridium] nexile</name>
    <dbReference type="NCBI Taxonomy" id="29361"/>
    <lineage>
        <taxon>Bacteria</taxon>
        <taxon>Bacillati</taxon>
        <taxon>Bacillota</taxon>
        <taxon>Clostridia</taxon>
        <taxon>Lachnospirales</taxon>
        <taxon>Lachnospiraceae</taxon>
        <taxon>Tyzzerella</taxon>
    </lineage>
</organism>
<dbReference type="InterPro" id="IPR031664">
    <property type="entry name" value="DUF5085"/>
</dbReference>
<evidence type="ECO:0008006" key="2">
    <source>
        <dbReference type="Google" id="ProtNLM"/>
    </source>
</evidence>
<name>A0A6N2WFH0_9FIRM</name>
<accession>A0A6N2WFH0</accession>
<sequence length="147" mass="17419">MNKYNSIQYMNVYSKEYITSYTNVETCMREFMELCQKNKLRSSGNFFYAIHQINEKADMRIEFFFPAKESTILPNSGLKFQSYYVIENMISVIVEDHFEENMEKAYAALIEYAEAKNLKIISPFYNEFFKTLNGGYYIVKAVINENE</sequence>
<evidence type="ECO:0000313" key="1">
    <source>
        <dbReference type="EMBL" id="VYT37946.1"/>
    </source>
</evidence>
<dbReference type="Pfam" id="PF16895">
    <property type="entry name" value="DUF5085"/>
    <property type="match status" value="1"/>
</dbReference>